<name>A0A2H0BG82_UNCKA</name>
<comment type="caution">
    <text evidence="3">The sequence shown here is derived from an EMBL/GenBank/DDBJ whole genome shotgun (WGS) entry which is preliminary data.</text>
</comment>
<feature type="compositionally biased region" description="Polar residues" evidence="1">
    <location>
        <begin position="50"/>
        <end position="59"/>
    </location>
</feature>
<evidence type="ECO:0000313" key="4">
    <source>
        <dbReference type="Proteomes" id="UP000228495"/>
    </source>
</evidence>
<accession>A0A2H0BG82</accession>
<evidence type="ECO:0000256" key="1">
    <source>
        <dbReference type="SAM" id="MobiDB-lite"/>
    </source>
</evidence>
<evidence type="ECO:0000256" key="2">
    <source>
        <dbReference type="SAM" id="Phobius"/>
    </source>
</evidence>
<dbReference type="EMBL" id="PCSU01000026">
    <property type="protein sequence ID" value="PIP56683.1"/>
    <property type="molecule type" value="Genomic_DNA"/>
</dbReference>
<dbReference type="Proteomes" id="UP000228495">
    <property type="component" value="Unassembled WGS sequence"/>
</dbReference>
<sequence length="59" mass="6473">MEEGMTGLEKMLVLSALVIAIVIFVIVLYKVKNKTKKLEGSTDDSPDKPFSSTLDDIIS</sequence>
<protein>
    <submittedName>
        <fullName evidence="3">Uncharacterized protein</fullName>
    </submittedName>
</protein>
<evidence type="ECO:0000313" key="3">
    <source>
        <dbReference type="EMBL" id="PIP56683.1"/>
    </source>
</evidence>
<feature type="transmembrane region" description="Helical" evidence="2">
    <location>
        <begin position="12"/>
        <end position="29"/>
    </location>
</feature>
<reference evidence="3 4" key="1">
    <citation type="submission" date="2017-09" db="EMBL/GenBank/DDBJ databases">
        <title>Depth-based differentiation of microbial function through sediment-hosted aquifers and enrichment of novel symbionts in the deep terrestrial subsurface.</title>
        <authorList>
            <person name="Probst A.J."/>
            <person name="Ladd B."/>
            <person name="Jarett J.K."/>
            <person name="Geller-Mcgrath D.E."/>
            <person name="Sieber C.M."/>
            <person name="Emerson J.B."/>
            <person name="Anantharaman K."/>
            <person name="Thomas B.C."/>
            <person name="Malmstrom R."/>
            <person name="Stieglmeier M."/>
            <person name="Klingl A."/>
            <person name="Woyke T."/>
            <person name="Ryan C.M."/>
            <person name="Banfield J.F."/>
        </authorList>
    </citation>
    <scope>NUCLEOTIDE SEQUENCE [LARGE SCALE GENOMIC DNA]</scope>
    <source>
        <strain evidence="3">CG22_combo_CG10-13_8_21_14_all_39_12</strain>
    </source>
</reference>
<feature type="region of interest" description="Disordered" evidence="1">
    <location>
        <begin position="36"/>
        <end position="59"/>
    </location>
</feature>
<keyword evidence="2" id="KW-1133">Transmembrane helix</keyword>
<keyword evidence="2" id="KW-0472">Membrane</keyword>
<dbReference type="AlphaFoldDB" id="A0A2H0BG82"/>
<gene>
    <name evidence="3" type="ORF">COX05_01780</name>
</gene>
<proteinExistence type="predicted"/>
<organism evidence="3 4">
    <name type="scientific">candidate division WWE3 bacterium CG22_combo_CG10-13_8_21_14_all_39_12</name>
    <dbReference type="NCBI Taxonomy" id="1975094"/>
    <lineage>
        <taxon>Bacteria</taxon>
        <taxon>Katanobacteria</taxon>
    </lineage>
</organism>
<keyword evidence="2" id="KW-0812">Transmembrane</keyword>